<accession>A0A8H4B6I3</accession>
<evidence type="ECO:0000313" key="2">
    <source>
        <dbReference type="Proteomes" id="UP000469890"/>
    </source>
</evidence>
<gene>
    <name evidence="1" type="ORF">FB192DRAFT_1467175</name>
</gene>
<sequence>MKGIALTFEHEHGEKGCRTSADAVNKNRCLSHMGRQSPGRKMDYLFITKQTDFFEVGCGECALVGGVKTTKELVDAGFKMAKIMRDMMFKIVKESPGLLHKLHMTGFYIADNMQTLWILYAPPLGYISRCYAFLPVQYPTTESKFAVV</sequence>
<evidence type="ECO:0000313" key="1">
    <source>
        <dbReference type="EMBL" id="KAF1796311.1"/>
    </source>
</evidence>
<reference evidence="1 2" key="1">
    <citation type="submission" date="2019-09" db="EMBL/GenBank/DDBJ databases">
        <authorList>
            <consortium name="DOE Joint Genome Institute"/>
            <person name="Mondo S.J."/>
            <person name="Navarro-Mendoza M.I."/>
            <person name="Perez-Arques C."/>
            <person name="Panchal S."/>
            <person name="Nicolas F.E."/>
            <person name="Ganguly P."/>
            <person name="Pangilinan J."/>
            <person name="Grigoriev I."/>
            <person name="Heitman J."/>
            <person name="Sanya K."/>
            <person name="Garre V."/>
        </authorList>
    </citation>
    <scope>NUCLEOTIDE SEQUENCE [LARGE SCALE GENOMIC DNA]</scope>
    <source>
        <strain evidence="1 2">MU402</strain>
    </source>
</reference>
<comment type="caution">
    <text evidence="1">The sequence shown here is derived from an EMBL/GenBank/DDBJ whole genome shotgun (WGS) entry which is preliminary data.</text>
</comment>
<dbReference type="AlphaFoldDB" id="A0A8H4B6I3"/>
<proteinExistence type="predicted"/>
<organism evidence="1 2">
    <name type="scientific">Mucor circinelloides f. lusitanicus</name>
    <name type="common">Mucor racemosus var. lusitanicus</name>
    <dbReference type="NCBI Taxonomy" id="29924"/>
    <lineage>
        <taxon>Eukaryota</taxon>
        <taxon>Fungi</taxon>
        <taxon>Fungi incertae sedis</taxon>
        <taxon>Mucoromycota</taxon>
        <taxon>Mucoromycotina</taxon>
        <taxon>Mucoromycetes</taxon>
        <taxon>Mucorales</taxon>
        <taxon>Mucorineae</taxon>
        <taxon>Mucoraceae</taxon>
        <taxon>Mucor</taxon>
    </lineage>
</organism>
<protein>
    <submittedName>
        <fullName evidence="1">Uncharacterized protein</fullName>
    </submittedName>
</protein>
<dbReference type="EMBL" id="JAAECE010000013">
    <property type="protein sequence ID" value="KAF1796311.1"/>
    <property type="molecule type" value="Genomic_DNA"/>
</dbReference>
<dbReference type="Proteomes" id="UP000469890">
    <property type="component" value="Unassembled WGS sequence"/>
</dbReference>
<name>A0A8H4B6I3_MUCCL</name>